<evidence type="ECO:0000313" key="3">
    <source>
        <dbReference type="EMBL" id="TBU01698.1"/>
    </source>
</evidence>
<evidence type="ECO:0000256" key="2">
    <source>
        <dbReference type="SAM" id="SignalP"/>
    </source>
</evidence>
<feature type="compositionally biased region" description="Basic and acidic residues" evidence="1">
    <location>
        <begin position="207"/>
        <end position="238"/>
    </location>
</feature>
<organism evidence="3 4">
    <name type="scientific">Hamiltosporidium tvaerminnensis</name>
    <dbReference type="NCBI Taxonomy" id="1176355"/>
    <lineage>
        <taxon>Eukaryota</taxon>
        <taxon>Fungi</taxon>
        <taxon>Fungi incertae sedis</taxon>
        <taxon>Microsporidia</taxon>
        <taxon>Dubosqiidae</taxon>
        <taxon>Hamiltosporidium</taxon>
    </lineage>
</organism>
<feature type="compositionally biased region" description="Basic and acidic residues" evidence="1">
    <location>
        <begin position="253"/>
        <end position="271"/>
    </location>
</feature>
<accession>A0A4Q9L2Q4</accession>
<dbReference type="Proteomes" id="UP000292362">
    <property type="component" value="Unassembled WGS sequence"/>
</dbReference>
<evidence type="ECO:0000256" key="1">
    <source>
        <dbReference type="SAM" id="MobiDB-lite"/>
    </source>
</evidence>
<feature type="chain" id="PRO_5020563191" evidence="2">
    <location>
        <begin position="17"/>
        <end position="361"/>
    </location>
</feature>
<dbReference type="VEuPathDB" id="MicrosporidiaDB:CWI37_0649p0020"/>
<name>A0A4Q9L2Q4_9MICR</name>
<proteinExistence type="predicted"/>
<feature type="compositionally biased region" description="Polar residues" evidence="1">
    <location>
        <begin position="309"/>
        <end position="320"/>
    </location>
</feature>
<evidence type="ECO:0000313" key="4">
    <source>
        <dbReference type="Proteomes" id="UP000292362"/>
    </source>
</evidence>
<dbReference type="AlphaFoldDB" id="A0A4Q9L2Q4"/>
<comment type="caution">
    <text evidence="3">The sequence shown here is derived from an EMBL/GenBank/DDBJ whole genome shotgun (WGS) entry which is preliminary data.</text>
</comment>
<reference evidence="3 4" key="1">
    <citation type="submission" date="2017-12" db="EMBL/GenBank/DDBJ databases">
        <authorList>
            <person name="Pombert J.-F."/>
            <person name="Haag K.L."/>
            <person name="Ebert D."/>
        </authorList>
    </citation>
    <scope>NUCLEOTIDE SEQUENCE [LARGE SCALE GENOMIC DNA]</scope>
    <source>
        <strain evidence="3">FI-OER-3-3</strain>
    </source>
</reference>
<dbReference type="EMBL" id="PITJ01000649">
    <property type="protein sequence ID" value="TBU01698.1"/>
    <property type="molecule type" value="Genomic_DNA"/>
</dbReference>
<keyword evidence="2" id="KW-0732">Signal</keyword>
<feature type="region of interest" description="Disordered" evidence="1">
    <location>
        <begin position="207"/>
        <end position="271"/>
    </location>
</feature>
<feature type="signal peptide" evidence="2">
    <location>
        <begin position="1"/>
        <end position="16"/>
    </location>
</feature>
<protein>
    <submittedName>
        <fullName evidence="3">Uncharacterized protein</fullName>
    </submittedName>
</protein>
<gene>
    <name evidence="3" type="ORF">CWI37_0649p0020</name>
</gene>
<feature type="region of interest" description="Disordered" evidence="1">
    <location>
        <begin position="301"/>
        <end position="320"/>
    </location>
</feature>
<sequence>MKIFLLLSIVSLQSISLLILYEKQVEKTADSLYRILLQILINKYNKILLSEGIRIKLVGVLSYSTYSKLSKYSDLSMYGGSNNISDRKTELDRICCDKSVVMAVSTEMDEDISNEVSLCRGRYFINLNSKSNSDTDMFSSLVNGVLGYLSGIFNVNAPNLLENESNGKFFKEKIHNKEWIQKIKRCYDSIKCEKDVFEEFERNIRGEELSESDSKDENEDENVKKNEKSNSTDKDVGEKRKKRNSDENLPNPDKNENKSMLLEDKKGKNSKIESKTDKEIMLEQILSAVKDLSTVLLKKKAEHEREGNRNQSPFASPFSQRISRYTSEVDNKKNLTNNALPTNSDLTGVNYGIFRKINKGL</sequence>